<dbReference type="EMBL" id="MU251547">
    <property type="protein sequence ID" value="KAG9232452.1"/>
    <property type="molecule type" value="Genomic_DNA"/>
</dbReference>
<comment type="caution">
    <text evidence="3">The sequence shown here is derived from an EMBL/GenBank/DDBJ whole genome shotgun (WGS) entry which is preliminary data.</text>
</comment>
<dbReference type="Proteomes" id="UP000824998">
    <property type="component" value="Unassembled WGS sequence"/>
</dbReference>
<organism evidence="3 4">
    <name type="scientific">Amylocarpus encephaloides</name>
    <dbReference type="NCBI Taxonomy" id="45428"/>
    <lineage>
        <taxon>Eukaryota</taxon>
        <taxon>Fungi</taxon>
        <taxon>Dikarya</taxon>
        <taxon>Ascomycota</taxon>
        <taxon>Pezizomycotina</taxon>
        <taxon>Leotiomycetes</taxon>
        <taxon>Helotiales</taxon>
        <taxon>Helotiales incertae sedis</taxon>
        <taxon>Amylocarpus</taxon>
    </lineage>
</organism>
<feature type="transmembrane region" description="Helical" evidence="2">
    <location>
        <begin position="6"/>
        <end position="28"/>
    </location>
</feature>
<dbReference type="OrthoDB" id="4502894at2759"/>
<dbReference type="AlphaFoldDB" id="A0A9P8C3T5"/>
<sequence length="168" mass="18470">MTWLTTISNVLSYFFLPLKLFFQGLLILLSPVKCLGSYVVAGALLPLGIFAKFETLYIYLGVAAIVGLATGSILHFSSTALVSFLHMIPSPQQRGQTAVSVRPNREEQQSDDAPNTSESSNNTDALATQALPAIRIQASWLELNRSRRRQKQGLLSQTILEEDESEAE</sequence>
<protein>
    <submittedName>
        <fullName evidence="3">Uncharacterized protein</fullName>
    </submittedName>
</protein>
<evidence type="ECO:0000256" key="1">
    <source>
        <dbReference type="SAM" id="MobiDB-lite"/>
    </source>
</evidence>
<keyword evidence="2" id="KW-0812">Transmembrane</keyword>
<feature type="transmembrane region" description="Helical" evidence="2">
    <location>
        <begin position="57"/>
        <end position="85"/>
    </location>
</feature>
<feature type="transmembrane region" description="Helical" evidence="2">
    <location>
        <begin position="35"/>
        <end position="51"/>
    </location>
</feature>
<reference evidence="3" key="1">
    <citation type="journal article" date="2021" name="IMA Fungus">
        <title>Genomic characterization of three marine fungi, including Emericellopsis atlantica sp. nov. with signatures of a generalist lifestyle and marine biomass degradation.</title>
        <authorList>
            <person name="Hagestad O.C."/>
            <person name="Hou L."/>
            <person name="Andersen J.H."/>
            <person name="Hansen E.H."/>
            <person name="Altermark B."/>
            <person name="Li C."/>
            <person name="Kuhnert E."/>
            <person name="Cox R.J."/>
            <person name="Crous P.W."/>
            <person name="Spatafora J.W."/>
            <person name="Lail K."/>
            <person name="Amirebrahimi M."/>
            <person name="Lipzen A."/>
            <person name="Pangilinan J."/>
            <person name="Andreopoulos W."/>
            <person name="Hayes R.D."/>
            <person name="Ng V."/>
            <person name="Grigoriev I.V."/>
            <person name="Jackson S.A."/>
            <person name="Sutton T.D.S."/>
            <person name="Dobson A.D.W."/>
            <person name="Rama T."/>
        </authorList>
    </citation>
    <scope>NUCLEOTIDE SEQUENCE</scope>
    <source>
        <strain evidence="3">TRa018bII</strain>
    </source>
</reference>
<keyword evidence="2" id="KW-1133">Transmembrane helix</keyword>
<accession>A0A9P8C3T5</accession>
<gene>
    <name evidence="3" type="ORF">BJ875DRAFT_78325</name>
</gene>
<keyword evidence="4" id="KW-1185">Reference proteome</keyword>
<feature type="region of interest" description="Disordered" evidence="1">
    <location>
        <begin position="94"/>
        <end position="123"/>
    </location>
</feature>
<keyword evidence="2" id="KW-0472">Membrane</keyword>
<feature type="compositionally biased region" description="Polar residues" evidence="1">
    <location>
        <begin position="111"/>
        <end position="123"/>
    </location>
</feature>
<evidence type="ECO:0000313" key="4">
    <source>
        <dbReference type="Proteomes" id="UP000824998"/>
    </source>
</evidence>
<name>A0A9P8C3T5_9HELO</name>
<evidence type="ECO:0000313" key="3">
    <source>
        <dbReference type="EMBL" id="KAG9232452.1"/>
    </source>
</evidence>
<evidence type="ECO:0000256" key="2">
    <source>
        <dbReference type="SAM" id="Phobius"/>
    </source>
</evidence>
<proteinExistence type="predicted"/>